<dbReference type="SUPFAM" id="SSF53474">
    <property type="entry name" value="alpha/beta-Hydrolases"/>
    <property type="match status" value="1"/>
</dbReference>
<comment type="caution">
    <text evidence="2">The sequence shown here is derived from an EMBL/GenBank/DDBJ whole genome shotgun (WGS) entry which is preliminary data.</text>
</comment>
<proteinExistence type="predicted"/>
<reference evidence="2 3" key="1">
    <citation type="submission" date="2019-06" db="EMBL/GenBank/DDBJ databases">
        <title>Sequencing the genomes of 1000 actinobacteria strains.</title>
        <authorList>
            <person name="Klenk H.-P."/>
        </authorList>
    </citation>
    <scope>NUCLEOTIDE SEQUENCE [LARGE SCALE GENOMIC DNA]</scope>
    <source>
        <strain evidence="2 3">DSM 45928</strain>
    </source>
</reference>
<dbReference type="InterPro" id="IPR029058">
    <property type="entry name" value="AB_hydrolase_fold"/>
</dbReference>
<evidence type="ECO:0000259" key="1">
    <source>
        <dbReference type="Pfam" id="PF06259"/>
    </source>
</evidence>
<dbReference type="InterPro" id="IPR010427">
    <property type="entry name" value="DUF1023"/>
</dbReference>
<dbReference type="Pfam" id="PF06259">
    <property type="entry name" value="Abhydrolase_8"/>
    <property type="match status" value="1"/>
</dbReference>
<gene>
    <name evidence="2" type="ORF">FB566_0709</name>
</gene>
<feature type="domain" description="DUF1023" evidence="1">
    <location>
        <begin position="192"/>
        <end position="350"/>
    </location>
</feature>
<dbReference type="EMBL" id="VFOW01000001">
    <property type="protein sequence ID" value="TQL75212.1"/>
    <property type="molecule type" value="Genomic_DNA"/>
</dbReference>
<protein>
    <submittedName>
        <fullName evidence="2">Alpha/beta hydrolase family protein</fullName>
    </submittedName>
</protein>
<dbReference type="InParanoid" id="A0A543ARK1"/>
<dbReference type="Proteomes" id="UP000317043">
    <property type="component" value="Unassembled WGS sequence"/>
</dbReference>
<evidence type="ECO:0000313" key="2">
    <source>
        <dbReference type="EMBL" id="TQL75212.1"/>
    </source>
</evidence>
<accession>A0A543ARK1</accession>
<dbReference type="AlphaFoldDB" id="A0A543ARK1"/>
<sequence>MVAALAASLLTVALWPTTEPEPVVLDAAAVAAEMTGDPADLIESHLPGEYRMLTPDAAAERAASVPDLAMALNLNRPDPQAADPLEAGLARLTEVEVAAPSVSEVFDRLPADTVGWLTVVFPASIGNLSGAPYDSRATANRIRLVATVADSRSWPTPDRPWTAEDRQVRPDFQRVVERDHELLYFDPLANNGQGSWVELVGELDDATYVGVLVPGGSAFISSDNFTRYSDRAGSFVDASDGSLAMIVWAGAPFPSGWIQEASPTWAQDAAAALTAFVSDLRRQVGDDVTITLAGHSYGGAVVGLAETRELDVDQVMHLASAGAGFGVTSPDDYTRPCRIRYDMMAPGDPIGFVQNIPGITGLGHGVEVSTLPGVRRLLTGAVPDDPDAFDDVHRTLGSLGIAGKEIGGMHAHSEIFIPQSDAWRNMYAVFTMGDPRLLDDQPPPVPGCA</sequence>
<dbReference type="GO" id="GO:0016787">
    <property type="term" value="F:hydrolase activity"/>
    <property type="evidence" value="ECO:0007669"/>
    <property type="project" value="UniProtKB-KW"/>
</dbReference>
<organism evidence="2 3">
    <name type="scientific">Stackebrandtia endophytica</name>
    <dbReference type="NCBI Taxonomy" id="1496996"/>
    <lineage>
        <taxon>Bacteria</taxon>
        <taxon>Bacillati</taxon>
        <taxon>Actinomycetota</taxon>
        <taxon>Actinomycetes</taxon>
        <taxon>Glycomycetales</taxon>
        <taxon>Glycomycetaceae</taxon>
        <taxon>Stackebrandtia</taxon>
    </lineage>
</organism>
<keyword evidence="3" id="KW-1185">Reference proteome</keyword>
<name>A0A543ARK1_9ACTN</name>
<keyword evidence="2" id="KW-0378">Hydrolase</keyword>
<evidence type="ECO:0000313" key="3">
    <source>
        <dbReference type="Proteomes" id="UP000317043"/>
    </source>
</evidence>